<name>A0ABX1LSI8_9CYAN</name>
<protein>
    <submittedName>
        <fullName evidence="2">Class I SAM-dependent methyltransferase</fullName>
    </submittedName>
</protein>
<reference evidence="2 3" key="1">
    <citation type="submission" date="2020-03" db="EMBL/GenBank/DDBJ databases">
        <title>Draft Genome Sequence of 2-Methylisoborneol Producing Pseudanabaena yagii Strain GIHE-NHR1 Isolated from North Han River in South Korea.</title>
        <authorList>
            <person name="Jeong J."/>
        </authorList>
    </citation>
    <scope>NUCLEOTIDE SEQUENCE [LARGE SCALE GENOMIC DNA]</scope>
    <source>
        <strain evidence="2 3">GIHE-NHR1</strain>
    </source>
</reference>
<dbReference type="Pfam" id="PF13847">
    <property type="entry name" value="Methyltransf_31"/>
    <property type="match status" value="1"/>
</dbReference>
<proteinExistence type="predicted"/>
<dbReference type="PANTHER" id="PTHR43861">
    <property type="entry name" value="TRANS-ACONITATE 2-METHYLTRANSFERASE-RELATED"/>
    <property type="match status" value="1"/>
</dbReference>
<dbReference type="InterPro" id="IPR029063">
    <property type="entry name" value="SAM-dependent_MTases_sf"/>
</dbReference>
<dbReference type="GO" id="GO:0008168">
    <property type="term" value="F:methyltransferase activity"/>
    <property type="evidence" value="ECO:0007669"/>
    <property type="project" value="UniProtKB-KW"/>
</dbReference>
<evidence type="ECO:0000259" key="1">
    <source>
        <dbReference type="Pfam" id="PF13847"/>
    </source>
</evidence>
<gene>
    <name evidence="2" type="ORF">HC246_08285</name>
</gene>
<dbReference type="Gene3D" id="3.40.50.150">
    <property type="entry name" value="Vaccinia Virus protein VP39"/>
    <property type="match status" value="1"/>
</dbReference>
<evidence type="ECO:0000313" key="3">
    <source>
        <dbReference type="Proteomes" id="UP000738376"/>
    </source>
</evidence>
<feature type="domain" description="Methyltransferase" evidence="1">
    <location>
        <begin position="54"/>
        <end position="165"/>
    </location>
</feature>
<accession>A0ABX1LSI8</accession>
<sequence>MKTDPNEKIRQQFDLMPYPNLPASQMGGDGDRGLILHSFVTAWYAKTQRVCDRQDLTILDIGCGSGVTTLALAMANPKARIVGIDLSEASLKLASDRLTYHGFPNAEFYNLPIAELPRFKEEQGIEFDYINCEDTLYFLTEPAEGLQAMRSVLKSEGLLRTNVHSLYQRADFFRAQTFAKLLGFLDGNPTETEYRQIYAIMEALGDGTMLKASTWTPSDKSFGFVLMNYVMQEDKGFTIPDVFQMLQSANLEFVSMINPADWRWQNIFPNGMPEHFTQFLAKATAEQNLHAFELLQPVNRLLDIWCGHSGRSPEYVEISQWSEGMWNSAKIHLHPALRTDLFFQTLDQAIVQMRPDPNLQKLHRPHLDALTVTLCLRFLWQRPCKFAELVTYWCSHKPRLEAYRQVSTIIGGSVAPVGKLSDRQAQDELKFLLNELVLDHLILIELPS</sequence>
<keyword evidence="2" id="KW-0808">Transferase</keyword>
<dbReference type="GO" id="GO:0032259">
    <property type="term" value="P:methylation"/>
    <property type="evidence" value="ECO:0007669"/>
    <property type="project" value="UniProtKB-KW"/>
</dbReference>
<keyword evidence="2" id="KW-0489">Methyltransferase</keyword>
<dbReference type="SUPFAM" id="SSF53335">
    <property type="entry name" value="S-adenosyl-L-methionine-dependent methyltransferases"/>
    <property type="match status" value="1"/>
</dbReference>
<comment type="caution">
    <text evidence="2">The sequence shown here is derived from an EMBL/GenBank/DDBJ whole genome shotgun (WGS) entry which is preliminary data.</text>
</comment>
<dbReference type="InterPro" id="IPR025714">
    <property type="entry name" value="Methyltranfer_dom"/>
</dbReference>
<dbReference type="CDD" id="cd02440">
    <property type="entry name" value="AdoMet_MTases"/>
    <property type="match status" value="1"/>
</dbReference>
<organism evidence="2 3">
    <name type="scientific">Pseudanabaena yagii GIHE-NHR1</name>
    <dbReference type="NCBI Taxonomy" id="2722753"/>
    <lineage>
        <taxon>Bacteria</taxon>
        <taxon>Bacillati</taxon>
        <taxon>Cyanobacteriota</taxon>
        <taxon>Cyanophyceae</taxon>
        <taxon>Pseudanabaenales</taxon>
        <taxon>Pseudanabaenaceae</taxon>
        <taxon>Pseudanabaena</taxon>
        <taxon>Pseudanabaena yagii</taxon>
    </lineage>
</organism>
<dbReference type="EMBL" id="JAAVJL010000001">
    <property type="protein sequence ID" value="NMF58020.1"/>
    <property type="molecule type" value="Genomic_DNA"/>
</dbReference>
<dbReference type="RefSeq" id="WP_169362971.1">
    <property type="nucleotide sequence ID" value="NZ_JAAVJL010000001.1"/>
</dbReference>
<dbReference type="Proteomes" id="UP000738376">
    <property type="component" value="Unassembled WGS sequence"/>
</dbReference>
<evidence type="ECO:0000313" key="2">
    <source>
        <dbReference type="EMBL" id="NMF58020.1"/>
    </source>
</evidence>
<keyword evidence="3" id="KW-1185">Reference proteome</keyword>